<dbReference type="Proteomes" id="UP000015102">
    <property type="component" value="Unassembled WGS sequence"/>
</dbReference>
<reference evidence="1" key="2">
    <citation type="submission" date="2015-06" db="UniProtKB">
        <authorList>
            <consortium name="EnsemblMetazoa"/>
        </authorList>
    </citation>
    <scope>IDENTIFICATION</scope>
</reference>
<name>T1GP30_MEGSC</name>
<evidence type="ECO:0000313" key="2">
    <source>
        <dbReference type="Proteomes" id="UP000015102"/>
    </source>
</evidence>
<dbReference type="EMBL" id="CAQQ02078780">
    <property type="status" value="NOT_ANNOTATED_CDS"/>
    <property type="molecule type" value="Genomic_DNA"/>
</dbReference>
<protein>
    <submittedName>
        <fullName evidence="1">Uncharacterized protein</fullName>
    </submittedName>
</protein>
<dbReference type="EMBL" id="CAQQ02078781">
    <property type="status" value="NOT_ANNOTATED_CDS"/>
    <property type="molecule type" value="Genomic_DNA"/>
</dbReference>
<sequence length="89" mass="10791">MAKKIRLKMSYECRYYQDLHFVENIKHNLRECPQEQVEIWTTNIIRLSSDVKFFGVGWKPPKESTRSAYKNKKFEKNRFEDVNIPGNRH</sequence>
<accession>T1GP30</accession>
<keyword evidence="2" id="KW-1185">Reference proteome</keyword>
<dbReference type="EnsemblMetazoa" id="MESCA005346-RA">
    <property type="protein sequence ID" value="MESCA005346-PA"/>
    <property type="gene ID" value="MESCA005346"/>
</dbReference>
<organism evidence="1 2">
    <name type="scientific">Megaselia scalaris</name>
    <name type="common">Humpbacked fly</name>
    <name type="synonym">Phora scalaris</name>
    <dbReference type="NCBI Taxonomy" id="36166"/>
    <lineage>
        <taxon>Eukaryota</taxon>
        <taxon>Metazoa</taxon>
        <taxon>Ecdysozoa</taxon>
        <taxon>Arthropoda</taxon>
        <taxon>Hexapoda</taxon>
        <taxon>Insecta</taxon>
        <taxon>Pterygota</taxon>
        <taxon>Neoptera</taxon>
        <taxon>Endopterygota</taxon>
        <taxon>Diptera</taxon>
        <taxon>Brachycera</taxon>
        <taxon>Muscomorpha</taxon>
        <taxon>Platypezoidea</taxon>
        <taxon>Phoridae</taxon>
        <taxon>Megaseliini</taxon>
        <taxon>Megaselia</taxon>
    </lineage>
</organism>
<dbReference type="HOGENOM" id="CLU_2457352_0_0_1"/>
<proteinExistence type="predicted"/>
<reference evidence="2" key="1">
    <citation type="submission" date="2013-02" db="EMBL/GenBank/DDBJ databases">
        <authorList>
            <person name="Hughes D."/>
        </authorList>
    </citation>
    <scope>NUCLEOTIDE SEQUENCE</scope>
    <source>
        <strain>Durham</strain>
        <strain evidence="2">NC isolate 2 -- Noor lab</strain>
    </source>
</reference>
<dbReference type="AlphaFoldDB" id="T1GP30"/>
<evidence type="ECO:0000313" key="1">
    <source>
        <dbReference type="EnsemblMetazoa" id="MESCA005346-PA"/>
    </source>
</evidence>